<dbReference type="SUPFAM" id="SSF47598">
    <property type="entry name" value="Ribbon-helix-helix"/>
    <property type="match status" value="1"/>
</dbReference>
<dbReference type="EMBL" id="SPQC01000025">
    <property type="protein sequence ID" value="TFU21885.1"/>
    <property type="molecule type" value="Genomic_DNA"/>
</dbReference>
<dbReference type="InterPro" id="IPR002145">
    <property type="entry name" value="CopG"/>
</dbReference>
<feature type="domain" description="Ribbon-helix-helix protein CopG" evidence="1">
    <location>
        <begin position="81"/>
        <end position="116"/>
    </location>
</feature>
<evidence type="ECO:0000313" key="3">
    <source>
        <dbReference type="Proteomes" id="UP000297951"/>
    </source>
</evidence>
<dbReference type="AlphaFoldDB" id="A0A4Y9F571"/>
<evidence type="ECO:0000259" key="1">
    <source>
        <dbReference type="Pfam" id="PF01402"/>
    </source>
</evidence>
<reference evidence="2 3" key="1">
    <citation type="submission" date="2019-03" db="EMBL/GenBank/DDBJ databases">
        <title>Diversity of the mouse oral microbiome.</title>
        <authorList>
            <person name="Joseph S."/>
            <person name="Aduse-Opoku J."/>
            <person name="Curtis M."/>
            <person name="Wade W."/>
            <person name="Hashim A."/>
        </authorList>
    </citation>
    <scope>NUCLEOTIDE SEQUENCE [LARGE SCALE GENOMIC DNA]</scope>
    <source>
        <strain evidence="3">irhom_31</strain>
    </source>
</reference>
<accession>A0A4Y9F571</accession>
<gene>
    <name evidence="2" type="ORF">E4U03_07695</name>
</gene>
<proteinExistence type="predicted"/>
<sequence length="120" mass="13232">MSQLDNLKDIDFNNLTLADHEKIGEALSQWAESDEFFEALDKATILPRTPEGVARAEKIVAAATRGRPALAETVNGHSPSINARVTPDIKDRLTRYTQEQGVSTSEVIREALDRFLPQAA</sequence>
<dbReference type="Pfam" id="PF01402">
    <property type="entry name" value="RHH_1"/>
    <property type="match status" value="1"/>
</dbReference>
<evidence type="ECO:0000313" key="2">
    <source>
        <dbReference type="EMBL" id="TFU21885.1"/>
    </source>
</evidence>
<dbReference type="RefSeq" id="WP_135012973.1">
    <property type="nucleotide sequence ID" value="NZ_JADGLK010000025.1"/>
</dbReference>
<name>A0A4Y9F571_9MICC</name>
<protein>
    <submittedName>
        <fullName evidence="2">Ribbon-helix-helix protein, CopG family</fullName>
    </submittedName>
</protein>
<dbReference type="Proteomes" id="UP000297951">
    <property type="component" value="Unassembled WGS sequence"/>
</dbReference>
<organism evidence="2 3">
    <name type="scientific">Rothia nasimurium</name>
    <dbReference type="NCBI Taxonomy" id="85336"/>
    <lineage>
        <taxon>Bacteria</taxon>
        <taxon>Bacillati</taxon>
        <taxon>Actinomycetota</taxon>
        <taxon>Actinomycetes</taxon>
        <taxon>Micrococcales</taxon>
        <taxon>Micrococcaceae</taxon>
        <taxon>Rothia</taxon>
    </lineage>
</organism>
<comment type="caution">
    <text evidence="2">The sequence shown here is derived from an EMBL/GenBank/DDBJ whole genome shotgun (WGS) entry which is preliminary data.</text>
</comment>
<dbReference type="InterPro" id="IPR010985">
    <property type="entry name" value="Ribbon_hlx_hlx"/>
</dbReference>
<dbReference type="GO" id="GO:0006355">
    <property type="term" value="P:regulation of DNA-templated transcription"/>
    <property type="evidence" value="ECO:0007669"/>
    <property type="project" value="InterPro"/>
</dbReference>